<dbReference type="EMBL" id="JXYQ01000002">
    <property type="protein sequence ID" value="KJA12453.1"/>
    <property type="molecule type" value="Genomic_DNA"/>
</dbReference>
<name>A0A0D7KGU7_9BURK</name>
<keyword evidence="2" id="KW-1185">Reference proteome</keyword>
<dbReference type="RefSeq" id="WP_044394886.1">
    <property type="nucleotide sequence ID" value="NZ_JXYQ01000002.1"/>
</dbReference>
<gene>
    <name evidence="1" type="ORF">RP29_00910</name>
</gene>
<protein>
    <submittedName>
        <fullName evidence="1">Uncharacterized protein</fullName>
    </submittedName>
</protein>
<dbReference type="AlphaFoldDB" id="A0A0D7KGU7"/>
<reference evidence="1 2" key="1">
    <citation type="submission" date="2014-12" db="EMBL/GenBank/DDBJ databases">
        <title>Isolation of bacteria from lake water.</title>
        <authorList>
            <person name="Sheng K.-Y."/>
            <person name="Chin P.-S."/>
            <person name="Chan K.-G."/>
            <person name="Tan G.S."/>
        </authorList>
    </citation>
    <scope>NUCLEOTIDE SEQUENCE [LARGE SCALE GENOMIC DNA]</scope>
    <source>
        <strain evidence="1 2">KY4</strain>
    </source>
</reference>
<dbReference type="PATRIC" id="fig|80878.5.peg.977"/>
<evidence type="ECO:0000313" key="2">
    <source>
        <dbReference type="Proteomes" id="UP000032566"/>
    </source>
</evidence>
<organism evidence="1 2">
    <name type="scientific">Acidovorax temperans</name>
    <dbReference type="NCBI Taxonomy" id="80878"/>
    <lineage>
        <taxon>Bacteria</taxon>
        <taxon>Pseudomonadati</taxon>
        <taxon>Pseudomonadota</taxon>
        <taxon>Betaproteobacteria</taxon>
        <taxon>Burkholderiales</taxon>
        <taxon>Comamonadaceae</taxon>
        <taxon>Acidovorax</taxon>
    </lineage>
</organism>
<proteinExistence type="predicted"/>
<evidence type="ECO:0000313" key="1">
    <source>
        <dbReference type="EMBL" id="KJA12453.1"/>
    </source>
</evidence>
<dbReference type="Proteomes" id="UP000032566">
    <property type="component" value="Unassembled WGS sequence"/>
</dbReference>
<dbReference type="STRING" id="80878.RP29_00910"/>
<accession>A0A0D7KGU7</accession>
<comment type="caution">
    <text evidence="1">The sequence shown here is derived from an EMBL/GenBank/DDBJ whole genome shotgun (WGS) entry which is preliminary data.</text>
</comment>
<sequence>MGQKNMLSEESMQRMEARIPELAGSAVKRAYLQALTTSGKVIEARGGQLIETTAEGKVRVIRSIAKPVAVTMGTKRVRARQA</sequence>